<keyword evidence="1" id="KW-0472">Membrane</keyword>
<dbReference type="GO" id="GO:0004896">
    <property type="term" value="F:cytokine receptor activity"/>
    <property type="evidence" value="ECO:0007669"/>
    <property type="project" value="TreeGrafter"/>
</dbReference>
<dbReference type="AlphaFoldDB" id="A0AAD7W3S7"/>
<feature type="transmembrane region" description="Helical" evidence="1">
    <location>
        <begin position="68"/>
        <end position="92"/>
    </location>
</feature>
<dbReference type="PANTHER" id="PTHR20859:SF46">
    <property type="entry name" value="INTERFERON GAMMA RECEPTOR 2"/>
    <property type="match status" value="1"/>
</dbReference>
<evidence type="ECO:0000313" key="4">
    <source>
        <dbReference type="Proteomes" id="UP001221898"/>
    </source>
</evidence>
<dbReference type="InterPro" id="IPR015373">
    <property type="entry name" value="Interferon/interleukin_rcp_dom"/>
</dbReference>
<dbReference type="GO" id="GO:0005886">
    <property type="term" value="C:plasma membrane"/>
    <property type="evidence" value="ECO:0007669"/>
    <property type="project" value="TreeGrafter"/>
</dbReference>
<evidence type="ECO:0000259" key="2">
    <source>
        <dbReference type="Pfam" id="PF09294"/>
    </source>
</evidence>
<organism evidence="3 4">
    <name type="scientific">Aldrovandia affinis</name>
    <dbReference type="NCBI Taxonomy" id="143900"/>
    <lineage>
        <taxon>Eukaryota</taxon>
        <taxon>Metazoa</taxon>
        <taxon>Chordata</taxon>
        <taxon>Craniata</taxon>
        <taxon>Vertebrata</taxon>
        <taxon>Euteleostomi</taxon>
        <taxon>Actinopterygii</taxon>
        <taxon>Neopterygii</taxon>
        <taxon>Teleostei</taxon>
        <taxon>Notacanthiformes</taxon>
        <taxon>Halosauridae</taxon>
        <taxon>Aldrovandia</taxon>
    </lineage>
</organism>
<proteinExistence type="predicted"/>
<dbReference type="InterPro" id="IPR036116">
    <property type="entry name" value="FN3_sf"/>
</dbReference>
<accession>A0AAD7W3S7</accession>
<dbReference type="PANTHER" id="PTHR20859">
    <property type="entry name" value="INTERFERON/INTERLEUKIN RECEPTOR"/>
    <property type="match status" value="1"/>
</dbReference>
<sequence>MCFSRAPCRPLQTDVLNCEQQTRLVLSGLKPGTRYCMQAQVFVPTYHKSSAFSQVLCETNTIDGKVKAWLIAVVMVCSLLGVAFTVIVLFLIGWFGYKGVKFVFPTAKLPENFKQAPHSYIILAMQTTPPPQEQCDEVSIARAPEGSERSEGSHLQPH</sequence>
<dbReference type="EMBL" id="JAINUG010000300">
    <property type="protein sequence ID" value="KAJ8379144.1"/>
    <property type="molecule type" value="Genomic_DNA"/>
</dbReference>
<name>A0AAD7W3S7_9TELE</name>
<dbReference type="Pfam" id="PF09294">
    <property type="entry name" value="Interfer-bind"/>
    <property type="match status" value="1"/>
</dbReference>
<reference evidence="3" key="1">
    <citation type="journal article" date="2023" name="Science">
        <title>Genome structures resolve the early diversification of teleost fishes.</title>
        <authorList>
            <person name="Parey E."/>
            <person name="Louis A."/>
            <person name="Montfort J."/>
            <person name="Bouchez O."/>
            <person name="Roques C."/>
            <person name="Iampietro C."/>
            <person name="Lluch J."/>
            <person name="Castinel A."/>
            <person name="Donnadieu C."/>
            <person name="Desvignes T."/>
            <person name="Floi Bucao C."/>
            <person name="Jouanno E."/>
            <person name="Wen M."/>
            <person name="Mejri S."/>
            <person name="Dirks R."/>
            <person name="Jansen H."/>
            <person name="Henkel C."/>
            <person name="Chen W.J."/>
            <person name="Zahm M."/>
            <person name="Cabau C."/>
            <person name="Klopp C."/>
            <person name="Thompson A.W."/>
            <person name="Robinson-Rechavi M."/>
            <person name="Braasch I."/>
            <person name="Lecointre G."/>
            <person name="Bobe J."/>
            <person name="Postlethwait J.H."/>
            <person name="Berthelot C."/>
            <person name="Roest Crollius H."/>
            <person name="Guiguen Y."/>
        </authorList>
    </citation>
    <scope>NUCLEOTIDE SEQUENCE</scope>
    <source>
        <strain evidence="3">NC1722</strain>
    </source>
</reference>
<comment type="caution">
    <text evidence="3">The sequence shown here is derived from an EMBL/GenBank/DDBJ whole genome shotgun (WGS) entry which is preliminary data.</text>
</comment>
<gene>
    <name evidence="3" type="ORF">AAFF_G00230560</name>
</gene>
<keyword evidence="4" id="KW-1185">Reference proteome</keyword>
<keyword evidence="1" id="KW-0812">Transmembrane</keyword>
<feature type="domain" description="Interferon/interleukin receptor" evidence="2">
    <location>
        <begin position="18"/>
        <end position="59"/>
    </location>
</feature>
<evidence type="ECO:0000256" key="1">
    <source>
        <dbReference type="SAM" id="Phobius"/>
    </source>
</evidence>
<dbReference type="SUPFAM" id="SSF49265">
    <property type="entry name" value="Fibronectin type III"/>
    <property type="match status" value="1"/>
</dbReference>
<evidence type="ECO:0000313" key="3">
    <source>
        <dbReference type="EMBL" id="KAJ8379144.1"/>
    </source>
</evidence>
<keyword evidence="1" id="KW-1133">Transmembrane helix</keyword>
<dbReference type="Proteomes" id="UP001221898">
    <property type="component" value="Unassembled WGS sequence"/>
</dbReference>
<protein>
    <recommendedName>
        <fullName evidence="2">Interferon/interleukin receptor domain-containing protein</fullName>
    </recommendedName>
</protein>
<dbReference type="InterPro" id="IPR013783">
    <property type="entry name" value="Ig-like_fold"/>
</dbReference>
<dbReference type="Gene3D" id="2.60.40.10">
    <property type="entry name" value="Immunoglobulins"/>
    <property type="match status" value="1"/>
</dbReference>
<dbReference type="InterPro" id="IPR050650">
    <property type="entry name" value="Type-II_Cytokine-TF_Rcpt"/>
</dbReference>